<dbReference type="AlphaFoldDB" id="A0A261XVK4"/>
<sequence length="388" mass="42930">AHLLVRLLPPQHQDLLHYILQTICNDLVSQPENRMSIDSLAIVLAPGLGGEGWEGDMPNANGWQDGKKWVEVVVGILKGRSVVCPTFEPAVADSPVQDDMEMEVAEASIAHARLPCTTHPDIFPRVQLHDAPVTQQLSEQAEKPSIVPTAETVLTSTYLFPYLNAQRMLARKPSRRAQATLLNRERSRIVRHSLRRTGTLARADRTTGLSGIALELRRTQIDDGLTEARPKRSRQDMPARDTAFAGSNRFFADFGQPVEMAPSAPPSLPLPHRRARWDIARIAAAGHPYLSCSASKVDRLLDSANGRQSKRPSMRRSRRRSRNLPGSTAPIILLPPMVDPATAIEPIEPHPSPLPIPHYRAPIEDLETLASLHLVTRLTPTFNVPNKP</sequence>
<dbReference type="EMBL" id="MVBO01000156">
    <property type="protein sequence ID" value="OZJ02387.1"/>
    <property type="molecule type" value="Genomic_DNA"/>
</dbReference>
<evidence type="ECO:0000313" key="3">
    <source>
        <dbReference type="EMBL" id="OZJ02387.1"/>
    </source>
</evidence>
<feature type="region of interest" description="Disordered" evidence="1">
    <location>
        <begin position="304"/>
        <end position="330"/>
    </location>
</feature>
<dbReference type="InterPro" id="IPR008936">
    <property type="entry name" value="Rho_GTPase_activation_prot"/>
</dbReference>
<keyword evidence="4" id="KW-1185">Reference proteome</keyword>
<dbReference type="GO" id="GO:0007165">
    <property type="term" value="P:signal transduction"/>
    <property type="evidence" value="ECO:0007669"/>
    <property type="project" value="InterPro"/>
</dbReference>
<name>A0A261XVK4_9FUNG</name>
<dbReference type="PROSITE" id="PS50238">
    <property type="entry name" value="RHOGAP"/>
    <property type="match status" value="1"/>
</dbReference>
<evidence type="ECO:0000259" key="2">
    <source>
        <dbReference type="PROSITE" id="PS50238"/>
    </source>
</evidence>
<dbReference type="Proteomes" id="UP000242875">
    <property type="component" value="Unassembled WGS sequence"/>
</dbReference>
<reference evidence="3 4" key="1">
    <citation type="journal article" date="2017" name="Mycologia">
        <title>Bifiguratus adelaidae, gen. et sp. nov., a new member of Mucoromycotina in endophytic and soil-dwelling habitats.</title>
        <authorList>
            <person name="Torres-Cruz T.J."/>
            <person name="Billingsley Tobias T.L."/>
            <person name="Almatruk M."/>
            <person name="Hesse C."/>
            <person name="Kuske C.R."/>
            <person name="Desiro A."/>
            <person name="Benucci G.M."/>
            <person name="Bonito G."/>
            <person name="Stajich J.E."/>
            <person name="Dunlap C."/>
            <person name="Arnold A.E."/>
            <person name="Porras-Alfaro A."/>
        </authorList>
    </citation>
    <scope>NUCLEOTIDE SEQUENCE [LARGE SCALE GENOMIC DNA]</scope>
    <source>
        <strain evidence="3 4">AZ0501</strain>
    </source>
</reference>
<feature type="non-terminal residue" evidence="3">
    <location>
        <position position="1"/>
    </location>
</feature>
<accession>A0A261XVK4</accession>
<comment type="caution">
    <text evidence="3">The sequence shown here is derived from an EMBL/GenBank/DDBJ whole genome shotgun (WGS) entry which is preliminary data.</text>
</comment>
<dbReference type="OrthoDB" id="79452at2759"/>
<protein>
    <recommendedName>
        <fullName evidence="2">Rho-GAP domain-containing protein</fullName>
    </recommendedName>
</protein>
<dbReference type="SUPFAM" id="SSF48350">
    <property type="entry name" value="GTPase activation domain, GAP"/>
    <property type="match status" value="1"/>
</dbReference>
<gene>
    <name evidence="3" type="ORF">BZG36_04888</name>
</gene>
<evidence type="ECO:0000313" key="4">
    <source>
        <dbReference type="Proteomes" id="UP000242875"/>
    </source>
</evidence>
<organism evidence="3 4">
    <name type="scientific">Bifiguratus adelaidae</name>
    <dbReference type="NCBI Taxonomy" id="1938954"/>
    <lineage>
        <taxon>Eukaryota</taxon>
        <taxon>Fungi</taxon>
        <taxon>Fungi incertae sedis</taxon>
        <taxon>Mucoromycota</taxon>
        <taxon>Mucoromycotina</taxon>
        <taxon>Endogonomycetes</taxon>
        <taxon>Endogonales</taxon>
        <taxon>Endogonales incertae sedis</taxon>
        <taxon>Bifiguratus</taxon>
    </lineage>
</organism>
<evidence type="ECO:0000256" key="1">
    <source>
        <dbReference type="SAM" id="MobiDB-lite"/>
    </source>
</evidence>
<feature type="compositionally biased region" description="Basic residues" evidence="1">
    <location>
        <begin position="308"/>
        <end position="322"/>
    </location>
</feature>
<dbReference type="InterPro" id="IPR000198">
    <property type="entry name" value="RhoGAP_dom"/>
</dbReference>
<proteinExistence type="predicted"/>
<dbReference type="Gene3D" id="1.10.555.10">
    <property type="entry name" value="Rho GTPase activation protein"/>
    <property type="match status" value="1"/>
</dbReference>
<feature type="domain" description="Rho-GAP" evidence="2">
    <location>
        <begin position="1"/>
        <end position="84"/>
    </location>
</feature>